<evidence type="ECO:0000256" key="19">
    <source>
        <dbReference type="PIRSR" id="PIRSR039102-1"/>
    </source>
</evidence>
<keyword evidence="14 18" id="KW-0573">Peptidoglycan synthesis</keyword>
<organism evidence="23 24">
    <name type="scientific">Pseudidiomarina woesei</name>
    <dbReference type="NCBI Taxonomy" id="1381080"/>
    <lineage>
        <taxon>Bacteria</taxon>
        <taxon>Pseudomonadati</taxon>
        <taxon>Pseudomonadota</taxon>
        <taxon>Gammaproteobacteria</taxon>
        <taxon>Alteromonadales</taxon>
        <taxon>Idiomarinaceae</taxon>
        <taxon>Pseudidiomarina</taxon>
    </lineage>
</organism>
<dbReference type="FunFam" id="3.40.50.20:FF:000013">
    <property type="entry name" value="D-alanine--D-alanine ligase"/>
    <property type="match status" value="1"/>
</dbReference>
<dbReference type="OrthoDB" id="9813261at2"/>
<dbReference type="SUPFAM" id="SSF56059">
    <property type="entry name" value="Glutathione synthetase ATP-binding domain-like"/>
    <property type="match status" value="1"/>
</dbReference>
<evidence type="ECO:0000256" key="17">
    <source>
        <dbReference type="ARBA" id="ARBA00047614"/>
    </source>
</evidence>
<keyword evidence="10 21" id="KW-0547">Nucleotide-binding</keyword>
<dbReference type="NCBIfam" id="NF002378">
    <property type="entry name" value="PRK01372.1"/>
    <property type="match status" value="1"/>
</dbReference>
<dbReference type="PIRSF" id="PIRSF039102">
    <property type="entry name" value="Ddl/VanB"/>
    <property type="match status" value="1"/>
</dbReference>
<dbReference type="Pfam" id="PF07478">
    <property type="entry name" value="Dala_Dala_lig_C"/>
    <property type="match status" value="1"/>
</dbReference>
<feature type="active site" evidence="19">
    <location>
        <position position="281"/>
    </location>
</feature>
<dbReference type="InterPro" id="IPR011127">
    <property type="entry name" value="Dala_Dala_lig_N"/>
</dbReference>
<keyword evidence="8 18" id="KW-0436">Ligase</keyword>
<evidence type="ECO:0000256" key="18">
    <source>
        <dbReference type="HAMAP-Rule" id="MF_00047"/>
    </source>
</evidence>
<dbReference type="AlphaFoldDB" id="A0A0K6H7V3"/>
<evidence type="ECO:0000256" key="6">
    <source>
        <dbReference type="ARBA" id="ARBA00012216"/>
    </source>
</evidence>
<comment type="cofactor">
    <cofactor evidence="20">
        <name>Mg(2+)</name>
        <dbReference type="ChEBI" id="CHEBI:18420"/>
    </cofactor>
    <cofactor evidence="20">
        <name>Mn(2+)</name>
        <dbReference type="ChEBI" id="CHEBI:29035"/>
    </cofactor>
    <text evidence="20">Binds 2 magnesium or manganese ions per subunit.</text>
</comment>
<evidence type="ECO:0000256" key="12">
    <source>
        <dbReference type="ARBA" id="ARBA00022842"/>
    </source>
</evidence>
<dbReference type="PROSITE" id="PS50975">
    <property type="entry name" value="ATP_GRASP"/>
    <property type="match status" value="1"/>
</dbReference>
<feature type="active site" evidence="19">
    <location>
        <position position="20"/>
    </location>
</feature>
<dbReference type="Gene3D" id="3.30.470.20">
    <property type="entry name" value="ATP-grasp fold, B domain"/>
    <property type="match status" value="1"/>
</dbReference>
<dbReference type="RefSeq" id="WP_055439288.1">
    <property type="nucleotide sequence ID" value="NZ_CYHB01000004.1"/>
</dbReference>
<accession>A0A0K6H7V3</accession>
<dbReference type="Pfam" id="PF01820">
    <property type="entry name" value="Dala_Dala_lig_N"/>
    <property type="match status" value="1"/>
</dbReference>
<feature type="binding site" evidence="20">
    <location>
        <position position="272"/>
    </location>
    <ligand>
        <name>Mg(2+)</name>
        <dbReference type="ChEBI" id="CHEBI:18420"/>
        <label>2</label>
    </ligand>
</feature>
<evidence type="ECO:0000256" key="4">
    <source>
        <dbReference type="ARBA" id="ARBA00004752"/>
    </source>
</evidence>
<dbReference type="Proteomes" id="UP000182598">
    <property type="component" value="Unassembled WGS sequence"/>
</dbReference>
<evidence type="ECO:0000313" key="24">
    <source>
        <dbReference type="Proteomes" id="UP000182598"/>
    </source>
</evidence>
<keyword evidence="15 20" id="KW-0464">Manganese</keyword>
<feature type="binding site" evidence="20">
    <location>
        <position position="270"/>
    </location>
    <ligand>
        <name>Mg(2+)</name>
        <dbReference type="ChEBI" id="CHEBI:18420"/>
        <label>1</label>
    </ligand>
</feature>
<dbReference type="PANTHER" id="PTHR23132:SF23">
    <property type="entry name" value="D-ALANINE--D-ALANINE LIGASE B"/>
    <property type="match status" value="1"/>
</dbReference>
<keyword evidence="12 20" id="KW-0460">Magnesium</keyword>
<dbReference type="GO" id="GO:0046872">
    <property type="term" value="F:metal ion binding"/>
    <property type="evidence" value="ECO:0007669"/>
    <property type="project" value="UniProtKB-KW"/>
</dbReference>
<evidence type="ECO:0000256" key="10">
    <source>
        <dbReference type="ARBA" id="ARBA00022741"/>
    </source>
</evidence>
<comment type="function">
    <text evidence="2 18">Cell wall formation.</text>
</comment>
<evidence type="ECO:0000256" key="20">
    <source>
        <dbReference type="PIRSR" id="PIRSR039102-3"/>
    </source>
</evidence>
<dbReference type="GO" id="GO:0005829">
    <property type="term" value="C:cytosol"/>
    <property type="evidence" value="ECO:0007669"/>
    <property type="project" value="TreeGrafter"/>
</dbReference>
<evidence type="ECO:0000259" key="22">
    <source>
        <dbReference type="PROSITE" id="PS50975"/>
    </source>
</evidence>
<sequence>MSQGNSFGKVAVLCGGHSAEREVSLRSGQAVLTALQQQGIDAHAFDPAEQPLTALINEQFERAFIVLHGRGGEDGSIQGALQYLGIPYTGSGVLGCALAMDKVRTKQVWQAAGLPVAASAVITRNKAVDWESLIDELGGKVMVKPAQEGSSIGMSPANSAEELQQAVALAHRYDNEALVESWLSGPEYTVSILGDQALPAIRVQSTHEFYDYDAKYQAGDTQYHCPAGLCELEERALEQLAVTAFRALGGRGWGRIDVMCDQDGNFKLLEANMVPGMTTKSLVPMAAKAVGLSFEQLVRRILEQNEV</sequence>
<proteinExistence type="inferred from homology"/>
<dbReference type="HAMAP" id="MF_00047">
    <property type="entry name" value="Dala_Dala_lig"/>
    <property type="match status" value="1"/>
</dbReference>
<feature type="domain" description="ATP-grasp" evidence="22">
    <location>
        <begin position="106"/>
        <end position="303"/>
    </location>
</feature>
<dbReference type="GO" id="GO:0005524">
    <property type="term" value="F:ATP binding"/>
    <property type="evidence" value="ECO:0007669"/>
    <property type="project" value="UniProtKB-UniRule"/>
</dbReference>
<gene>
    <name evidence="18" type="primary">ddl</name>
    <name evidence="23" type="ORF">Ga0061064_1631</name>
</gene>
<evidence type="ECO:0000256" key="2">
    <source>
        <dbReference type="ARBA" id="ARBA00003921"/>
    </source>
</evidence>
<keyword evidence="13 18" id="KW-0133">Cell shape</keyword>
<evidence type="ECO:0000256" key="1">
    <source>
        <dbReference type="ARBA" id="ARBA00001936"/>
    </source>
</evidence>
<dbReference type="EC" id="6.3.2.4" evidence="6 18"/>
<dbReference type="GO" id="GO:0008360">
    <property type="term" value="P:regulation of cell shape"/>
    <property type="evidence" value="ECO:0007669"/>
    <property type="project" value="UniProtKB-KW"/>
</dbReference>
<reference evidence="24" key="1">
    <citation type="submission" date="2015-08" db="EMBL/GenBank/DDBJ databases">
        <authorList>
            <person name="Varghese N."/>
        </authorList>
    </citation>
    <scope>NUCLEOTIDE SEQUENCE [LARGE SCALE GENOMIC DNA]</scope>
    <source>
        <strain evidence="24">DSM 27808</strain>
    </source>
</reference>
<dbReference type="PROSITE" id="PS00843">
    <property type="entry name" value="DALA_DALA_LIGASE_1"/>
    <property type="match status" value="1"/>
</dbReference>
<evidence type="ECO:0000256" key="15">
    <source>
        <dbReference type="ARBA" id="ARBA00023211"/>
    </source>
</evidence>
<comment type="pathway">
    <text evidence="4 18">Cell wall biogenesis; peptidoglycan biosynthesis.</text>
</comment>
<evidence type="ECO:0000256" key="9">
    <source>
        <dbReference type="ARBA" id="ARBA00022723"/>
    </source>
</evidence>
<dbReference type="InterPro" id="IPR016185">
    <property type="entry name" value="PreATP-grasp_dom_sf"/>
</dbReference>
<evidence type="ECO:0000256" key="8">
    <source>
        <dbReference type="ARBA" id="ARBA00022598"/>
    </source>
</evidence>
<feature type="binding site" evidence="20">
    <location>
        <position position="257"/>
    </location>
    <ligand>
        <name>Mg(2+)</name>
        <dbReference type="ChEBI" id="CHEBI:18420"/>
        <label>1</label>
    </ligand>
</feature>
<evidence type="ECO:0000256" key="11">
    <source>
        <dbReference type="ARBA" id="ARBA00022840"/>
    </source>
</evidence>
<keyword evidence="24" id="KW-1185">Reference proteome</keyword>
<keyword evidence="16 18" id="KW-0961">Cell wall biogenesis/degradation</keyword>
<dbReference type="UniPathway" id="UPA00219"/>
<keyword evidence="7 18" id="KW-0963">Cytoplasm</keyword>
<name>A0A0K6H7V3_9GAMM</name>
<comment type="catalytic activity">
    <reaction evidence="17 18">
        <text>2 D-alanine + ATP = D-alanyl-D-alanine + ADP + phosphate + H(+)</text>
        <dbReference type="Rhea" id="RHEA:11224"/>
        <dbReference type="ChEBI" id="CHEBI:15378"/>
        <dbReference type="ChEBI" id="CHEBI:30616"/>
        <dbReference type="ChEBI" id="CHEBI:43474"/>
        <dbReference type="ChEBI" id="CHEBI:57416"/>
        <dbReference type="ChEBI" id="CHEBI:57822"/>
        <dbReference type="ChEBI" id="CHEBI:456216"/>
        <dbReference type="EC" id="6.3.2.4"/>
    </reaction>
</comment>
<dbReference type="InterPro" id="IPR011095">
    <property type="entry name" value="Dala_Dala_lig_C"/>
</dbReference>
<evidence type="ECO:0000256" key="13">
    <source>
        <dbReference type="ARBA" id="ARBA00022960"/>
    </source>
</evidence>
<evidence type="ECO:0000256" key="21">
    <source>
        <dbReference type="PROSITE-ProRule" id="PRU00409"/>
    </source>
</evidence>
<dbReference type="InterPro" id="IPR011761">
    <property type="entry name" value="ATP-grasp"/>
</dbReference>
<dbReference type="GO" id="GO:0009252">
    <property type="term" value="P:peptidoglycan biosynthetic process"/>
    <property type="evidence" value="ECO:0007669"/>
    <property type="project" value="UniProtKB-UniRule"/>
</dbReference>
<dbReference type="PANTHER" id="PTHR23132">
    <property type="entry name" value="D-ALANINE--D-ALANINE LIGASE"/>
    <property type="match status" value="1"/>
</dbReference>
<evidence type="ECO:0000256" key="7">
    <source>
        <dbReference type="ARBA" id="ARBA00022490"/>
    </source>
</evidence>
<dbReference type="SUPFAM" id="SSF52440">
    <property type="entry name" value="PreATP-grasp domain"/>
    <property type="match status" value="1"/>
</dbReference>
<dbReference type="InterPro" id="IPR005905">
    <property type="entry name" value="D_ala_D_ala"/>
</dbReference>
<dbReference type="NCBIfam" id="TIGR01205">
    <property type="entry name" value="D_ala_D_alaTIGR"/>
    <property type="match status" value="1"/>
</dbReference>
<evidence type="ECO:0000256" key="14">
    <source>
        <dbReference type="ARBA" id="ARBA00022984"/>
    </source>
</evidence>
<dbReference type="GO" id="GO:0071555">
    <property type="term" value="P:cell wall organization"/>
    <property type="evidence" value="ECO:0007669"/>
    <property type="project" value="UniProtKB-KW"/>
</dbReference>
<comment type="subcellular location">
    <subcellularLocation>
        <location evidence="3 18">Cytoplasm</location>
    </subcellularLocation>
</comment>
<protein>
    <recommendedName>
        <fullName evidence="6 18">D-alanine--D-alanine ligase</fullName>
        <ecNumber evidence="6 18">6.3.2.4</ecNumber>
    </recommendedName>
    <alternativeName>
        <fullName evidence="18">D-Ala-D-Ala ligase</fullName>
    </alternativeName>
    <alternativeName>
        <fullName evidence="18">D-alanylalanine synthetase</fullName>
    </alternativeName>
</protein>
<dbReference type="GO" id="GO:0008716">
    <property type="term" value="F:D-alanine-D-alanine ligase activity"/>
    <property type="evidence" value="ECO:0007669"/>
    <property type="project" value="UniProtKB-UniRule"/>
</dbReference>
<keyword evidence="9 20" id="KW-0479">Metal-binding</keyword>
<evidence type="ECO:0000256" key="3">
    <source>
        <dbReference type="ARBA" id="ARBA00004496"/>
    </source>
</evidence>
<comment type="cofactor">
    <cofactor evidence="1">
        <name>Mn(2+)</name>
        <dbReference type="ChEBI" id="CHEBI:29035"/>
    </cofactor>
</comment>
<dbReference type="Gene3D" id="3.30.1490.20">
    <property type="entry name" value="ATP-grasp fold, A domain"/>
    <property type="match status" value="1"/>
</dbReference>
<evidence type="ECO:0000256" key="5">
    <source>
        <dbReference type="ARBA" id="ARBA00010871"/>
    </source>
</evidence>
<feature type="binding site" evidence="20">
    <location>
        <position position="270"/>
    </location>
    <ligand>
        <name>Mg(2+)</name>
        <dbReference type="ChEBI" id="CHEBI:18420"/>
        <label>2</label>
    </ligand>
</feature>
<dbReference type="InterPro" id="IPR013815">
    <property type="entry name" value="ATP_grasp_subdomain_1"/>
</dbReference>
<comment type="similarity">
    <text evidence="5 18">Belongs to the D-alanine--D-alanine ligase family.</text>
</comment>
<dbReference type="EMBL" id="CYHB01000004">
    <property type="protein sequence ID" value="CUA86828.1"/>
    <property type="molecule type" value="Genomic_DNA"/>
</dbReference>
<evidence type="ECO:0000256" key="16">
    <source>
        <dbReference type="ARBA" id="ARBA00023316"/>
    </source>
</evidence>
<evidence type="ECO:0000313" key="23">
    <source>
        <dbReference type="EMBL" id="CUA86828.1"/>
    </source>
</evidence>
<dbReference type="InterPro" id="IPR000291">
    <property type="entry name" value="D-Ala_lig_Van_CS"/>
</dbReference>
<keyword evidence="11 21" id="KW-0067">ATP-binding</keyword>
<dbReference type="Gene3D" id="3.40.50.20">
    <property type="match status" value="1"/>
</dbReference>
<feature type="active site" evidence="19">
    <location>
        <position position="150"/>
    </location>
</feature>